<feature type="transmembrane region" description="Helical" evidence="1">
    <location>
        <begin position="462"/>
        <end position="479"/>
    </location>
</feature>
<evidence type="ECO:0000313" key="2">
    <source>
        <dbReference type="EMBL" id="KAL3658524.1"/>
    </source>
</evidence>
<feature type="transmembrane region" description="Helical" evidence="1">
    <location>
        <begin position="95"/>
        <end position="114"/>
    </location>
</feature>
<reference evidence="2 3" key="1">
    <citation type="submission" date="2024-09" db="EMBL/GenBank/DDBJ databases">
        <title>Genome sequencing and assembly of Phytophthora oleae, isolate VK10A, causative agent of rot of olive drupes.</title>
        <authorList>
            <person name="Conti Taguali S."/>
            <person name="Riolo M."/>
            <person name="La Spada F."/>
            <person name="Cacciola S.O."/>
            <person name="Dionisio G."/>
        </authorList>
    </citation>
    <scope>NUCLEOTIDE SEQUENCE [LARGE SCALE GENOMIC DNA]</scope>
    <source>
        <strain evidence="2 3">VK10A</strain>
    </source>
</reference>
<organism evidence="2 3">
    <name type="scientific">Phytophthora oleae</name>
    <dbReference type="NCBI Taxonomy" id="2107226"/>
    <lineage>
        <taxon>Eukaryota</taxon>
        <taxon>Sar</taxon>
        <taxon>Stramenopiles</taxon>
        <taxon>Oomycota</taxon>
        <taxon>Peronosporomycetes</taxon>
        <taxon>Peronosporales</taxon>
        <taxon>Peronosporaceae</taxon>
        <taxon>Phytophthora</taxon>
    </lineage>
</organism>
<feature type="transmembrane region" description="Helical" evidence="1">
    <location>
        <begin position="59"/>
        <end position="83"/>
    </location>
</feature>
<dbReference type="EMBL" id="JBIMZQ010000053">
    <property type="protein sequence ID" value="KAL3658524.1"/>
    <property type="molecule type" value="Genomic_DNA"/>
</dbReference>
<protein>
    <submittedName>
        <fullName evidence="2">Uncharacterized protein</fullName>
    </submittedName>
</protein>
<feature type="transmembrane region" description="Helical" evidence="1">
    <location>
        <begin position="413"/>
        <end position="435"/>
    </location>
</feature>
<evidence type="ECO:0000256" key="1">
    <source>
        <dbReference type="SAM" id="Phobius"/>
    </source>
</evidence>
<name>A0ABD3EZB7_9STRA</name>
<gene>
    <name evidence="2" type="ORF">V7S43_016408</name>
</gene>
<accession>A0ABD3EZB7</accession>
<proteinExistence type="predicted"/>
<evidence type="ECO:0000313" key="3">
    <source>
        <dbReference type="Proteomes" id="UP001632037"/>
    </source>
</evidence>
<feature type="transmembrane region" description="Helical" evidence="1">
    <location>
        <begin position="126"/>
        <end position="143"/>
    </location>
</feature>
<keyword evidence="3" id="KW-1185">Reference proteome</keyword>
<feature type="transmembrane region" description="Helical" evidence="1">
    <location>
        <begin position="155"/>
        <end position="175"/>
    </location>
</feature>
<dbReference type="Proteomes" id="UP001632037">
    <property type="component" value="Unassembled WGS sequence"/>
</dbReference>
<keyword evidence="1" id="KW-0472">Membrane</keyword>
<keyword evidence="1" id="KW-0812">Transmembrane</keyword>
<sequence length="488" mass="54505">MALLVILQELIPLQDPKDGWKANYGFWIRDAIMAFVVNLTNLGQAPFFISDLPISKLQLVIVAACTSSAFTAIAIPVVANFRFPVPFFVMTFAPLYYVLQIIMFRIVMGGVIFRAMLAHRFQLERYMAFITIQFTLVLVYPAYEALFHVAEGTPYQLPVILVLPVIKVVAKNMVLRCTKHLEDMMPEAAIFTVDYFNAIYVATCMQSSSSTSAITAITLTDLSQALLMFYGLHRHTTNILPRVGRIVNEIPKDERLLLSLGALSRESGSLGTNIRLRSCIPHRLSPADEELLNTLDKTVHASGPRIEASEGSLEIMHREKSSTLGKDSSRLTLGRNNVIYPLIRGSITPAEKKKVLREGLEVLFTTECLVVAVYLEAAVPILYSGYMVAMVYFPSAQYHSEMAGITRVNVGSTVFPVFMFGLLQVVSFTLLAIVIKRNCGMRALWQLAFVLESQMSLVQGKLVVWIMITLCFRLSHFGVDFTFKSLTS</sequence>
<feature type="transmembrane region" description="Helical" evidence="1">
    <location>
        <begin position="362"/>
        <end position="393"/>
    </location>
</feature>
<dbReference type="AlphaFoldDB" id="A0ABD3EZB7"/>
<comment type="caution">
    <text evidence="2">The sequence shown here is derived from an EMBL/GenBank/DDBJ whole genome shotgun (WGS) entry which is preliminary data.</text>
</comment>
<keyword evidence="1" id="KW-1133">Transmembrane helix</keyword>